<evidence type="ECO:0000256" key="1">
    <source>
        <dbReference type="SAM" id="MobiDB-lite"/>
    </source>
</evidence>
<dbReference type="GO" id="GO:0005516">
    <property type="term" value="F:calmodulin binding"/>
    <property type="evidence" value="ECO:0007669"/>
    <property type="project" value="InterPro"/>
</dbReference>
<dbReference type="GO" id="GO:0007026">
    <property type="term" value="P:negative regulation of microtubule depolymerization"/>
    <property type="evidence" value="ECO:0007669"/>
    <property type="project" value="TreeGrafter"/>
</dbReference>
<feature type="compositionally biased region" description="Low complexity" evidence="1">
    <location>
        <begin position="1563"/>
        <end position="1586"/>
    </location>
</feature>
<dbReference type="GO" id="GO:0036449">
    <property type="term" value="C:microtubule minus-end"/>
    <property type="evidence" value="ECO:0007669"/>
    <property type="project" value="TreeGrafter"/>
</dbReference>
<feature type="compositionally biased region" description="Basic and acidic residues" evidence="1">
    <location>
        <begin position="678"/>
        <end position="692"/>
    </location>
</feature>
<reference evidence="2" key="1">
    <citation type="submission" date="2020-11" db="EMBL/GenBank/DDBJ databases">
        <authorList>
            <person name="Tran Van P."/>
        </authorList>
    </citation>
    <scope>NUCLEOTIDE SEQUENCE</scope>
</reference>
<feature type="compositionally biased region" description="Polar residues" evidence="1">
    <location>
        <begin position="474"/>
        <end position="487"/>
    </location>
</feature>
<organism evidence="2">
    <name type="scientific">Cyprideis torosa</name>
    <dbReference type="NCBI Taxonomy" id="163714"/>
    <lineage>
        <taxon>Eukaryota</taxon>
        <taxon>Metazoa</taxon>
        <taxon>Ecdysozoa</taxon>
        <taxon>Arthropoda</taxon>
        <taxon>Crustacea</taxon>
        <taxon>Oligostraca</taxon>
        <taxon>Ostracoda</taxon>
        <taxon>Podocopa</taxon>
        <taxon>Podocopida</taxon>
        <taxon>Cytherocopina</taxon>
        <taxon>Cytheroidea</taxon>
        <taxon>Cytherideidae</taxon>
        <taxon>Cyprideis</taxon>
    </lineage>
</organism>
<feature type="compositionally biased region" description="Basic and acidic residues" evidence="1">
    <location>
        <begin position="1771"/>
        <end position="1781"/>
    </location>
</feature>
<accession>A0A7R8ZRU0</accession>
<dbReference type="Pfam" id="PF17095">
    <property type="entry name" value="CAMSAP_CC1"/>
    <property type="match status" value="1"/>
</dbReference>
<feature type="region of interest" description="Disordered" evidence="1">
    <location>
        <begin position="919"/>
        <end position="968"/>
    </location>
</feature>
<feature type="compositionally biased region" description="Polar residues" evidence="1">
    <location>
        <begin position="1799"/>
        <end position="1824"/>
    </location>
</feature>
<feature type="compositionally biased region" description="Polar residues" evidence="1">
    <location>
        <begin position="1553"/>
        <end position="1562"/>
    </location>
</feature>
<dbReference type="GO" id="GO:0031122">
    <property type="term" value="P:cytoplasmic microtubule organization"/>
    <property type="evidence" value="ECO:0007669"/>
    <property type="project" value="TreeGrafter"/>
</dbReference>
<sequence length="1824" mass="197037">MRAAMSENNQGRVSLTPSGVKSKQRCSLKWLVNKAYNQRPPETMEDPFYKDPEGVDHLKPMVVRGLATAELYCLTLSNIYLDPNYAQLNHWGVIQALARKGVYVAEPGDVALTETVLIQTSPVKMSAHMAVIEALLSLYVKEVVSGRRMETVLTRLHHPMEAPESAEEGLLCWLNASCAKLEEGIGQLMTEEKEATQALPVAFVDVHGARLEVLLKEKTDLTPPHYPTVQEIQDLSDGVALGAVLSLYLPDHFDWSSLVSGSSLSMADSVHNLRMVTGFFQARTVLSHNPCVFTVEDFLYSHHSIRQNILAFLADLFYHLEVKPVRGVRTPGTKYERISLSPKHSPMKGISSRHHRSMPEVRINSIPDLRPSVNNSPLAVAAQAENHWNKHSNGRPRRTRARSPKRPSTKMFVCAHSPPNWNAQCESCAAQKQSLSKMRSGQAPRRSLSSERLRMSWDWAPGLSPAARRLSLSTSSVADAPSTAQRPSSTGGSHTVVSSATRKRKRKKRAPTAVAHSHKPATALTVVPAQGPLRSGLPTPPTSSSRSDEGGAYPCALSPLTAKREQHRPCTQERLIALATPLSLDPAFSSPPTRPDTEHSSSSFYLFPPEPTVMAAPMVDFLSTTPPDSLDPVAVAYLTGRGSSNREREHFGSETSPSDENSSLDIDDPGASSSMGYRRGDSSGDGRSHREYPPAGVPTPRASRDGSSPTSPPIPSAASPWRAGRRANSITDNSQLTLANFGGGGLHASTGAPSMPQPERESGPSSLSYADRTMPARERRMSELESTIALDGHPLGPDGETAPERTRQSSISERGTPSSRRGSTEDAAGGASRTSFAELRLSNSRINLSFNNAAAEETSNGAHPLPPGPGPHSPDVHRANAEVNSVRLKLEEKRRRIEAEKRKMEMAFAKEKSKLGKNAFLQALSNKAPPPSESSPENSTDTACDSGNPSGTPPPPVSSPQPSCVTSSVTLPEMTTSLATMVDSIDGGLPTMQVSSPVRKLPQVPKPFSLMDLTQEAQEVDKRWSTNPLPDRRPPDMDRMDMGAYQAGFMHRLSPSASFANAARVSQSLHDIQADIARLTRLQEDLQRQLHEQQEVYQPHRPRRQWGPVSNDPYYEPKGPLSPHHYPPGTSPRRTWGSPQQFRPPPNVAPPSLPSNQQWAYGPPYPPAEWQQGYPPPNGSGSPYLPAYGSPYAMEGGPYSVSMYGGPGGTRRGAPPGAPPPSGAPPQQIKELFLQREQQYAPHSSFRLHSSPSPATLARTPSQTALPQPLDASPAKDDAQAPGSRASPHRSLSRDDKPIISEAPLSHVHHHAHSTPARNSTSPQRATPPRHIAPPTTTPPSSSANERPLPSSSTNGKPPPEPSTAHVPDIERARERIEKLDIKSGSRTYRISSSDRPSHSPSPHASLLNQGAEGSPARKPDGGGSQESEEEDLPVLPVEPLKAGKPAEQGFFISFDDSPSPASSPARPSRTPASSAAANSTPRSSSTPGRPAPWVRSNSRDDATATQPARPSSRVSTPSSGGRSCKLSDLRSADSPPRRRDSDDSNEPLSLPKSVSSPTPVDSRTYARSSAPRASSPAASYASSATVDGDQPVQELLDLAHKMSLTSPVPHGSGPLSPSAEDRGGWASPTHAPPGGAELHRRGASGVGLVIGPDESTLDPDRGGWASPTHAPPGGAELQRRGASGVGLVIGPDESTLDPNTVDEMERRKERILKNSMKRKARLEEEKREKEAENARKKDEEKRKEEEKKRKKEEEKLKRELLLEQYKLRKAMEKAEDEGRPMPHSNGVLPSSKGRVIMSHSNGVLPSSKGRVTSQGRQGQSSAH</sequence>
<feature type="compositionally biased region" description="Pro residues" evidence="1">
    <location>
        <begin position="1142"/>
        <end position="1153"/>
    </location>
</feature>
<feature type="compositionally biased region" description="Polar residues" evidence="1">
    <location>
        <begin position="728"/>
        <end position="738"/>
    </location>
</feature>
<feature type="region of interest" description="Disordered" evidence="1">
    <location>
        <begin position="641"/>
        <end position="838"/>
    </location>
</feature>
<feature type="compositionally biased region" description="Basic residues" evidence="1">
    <location>
        <begin position="501"/>
        <end position="510"/>
    </location>
</feature>
<feature type="compositionally biased region" description="Low complexity" evidence="1">
    <location>
        <begin position="1458"/>
        <end position="1493"/>
    </location>
</feature>
<dbReference type="InterPro" id="IPR022613">
    <property type="entry name" value="CH_CAMSAP_2"/>
</dbReference>
<feature type="compositionally biased region" description="Low complexity" evidence="1">
    <location>
        <begin position="1392"/>
        <end position="1406"/>
    </location>
</feature>
<dbReference type="InterPro" id="IPR036872">
    <property type="entry name" value="CH_dom_sf"/>
</dbReference>
<dbReference type="PANTHER" id="PTHR21595">
    <property type="entry name" value="PATRONIN"/>
    <property type="match status" value="1"/>
</dbReference>
<dbReference type="GO" id="GO:0051011">
    <property type="term" value="F:microtubule minus-end binding"/>
    <property type="evidence" value="ECO:0007669"/>
    <property type="project" value="TreeGrafter"/>
</dbReference>
<dbReference type="InterPro" id="IPR001715">
    <property type="entry name" value="CH_dom"/>
</dbReference>
<dbReference type="Pfam" id="PF11971">
    <property type="entry name" value="CAMSAP_CH"/>
    <property type="match status" value="1"/>
</dbReference>
<dbReference type="OrthoDB" id="2125658at2759"/>
<dbReference type="InterPro" id="IPR032940">
    <property type="entry name" value="CAMSAP"/>
</dbReference>
<dbReference type="SUPFAM" id="SSF47576">
    <property type="entry name" value="Calponin-homology domain, CH-domain"/>
    <property type="match status" value="1"/>
</dbReference>
<feature type="region of interest" description="Disordered" evidence="1">
    <location>
        <begin position="385"/>
        <end position="413"/>
    </location>
</feature>
<dbReference type="PROSITE" id="PS50021">
    <property type="entry name" value="CH"/>
    <property type="match status" value="1"/>
</dbReference>
<dbReference type="GO" id="GO:0030507">
    <property type="term" value="F:spectrin binding"/>
    <property type="evidence" value="ECO:0007669"/>
    <property type="project" value="InterPro"/>
</dbReference>
<feature type="compositionally biased region" description="Polar residues" evidence="1">
    <location>
        <begin position="653"/>
        <end position="664"/>
    </location>
</feature>
<feature type="compositionally biased region" description="Low complexity" evidence="1">
    <location>
        <begin position="488"/>
        <end position="499"/>
    </location>
</feature>
<feature type="region of interest" description="Disordered" evidence="1">
    <location>
        <begin position="1771"/>
        <end position="1824"/>
    </location>
</feature>
<feature type="region of interest" description="Disordered" evidence="1">
    <location>
        <begin position="1093"/>
        <end position="1758"/>
    </location>
</feature>
<dbReference type="InterPro" id="IPR058042">
    <property type="entry name" value="CAMSAP_N"/>
</dbReference>
<dbReference type="InterPro" id="IPR031372">
    <property type="entry name" value="CAMSAP_CC1"/>
</dbReference>
<feature type="compositionally biased region" description="Polar residues" evidence="1">
    <location>
        <begin position="1316"/>
        <end position="1325"/>
    </location>
</feature>
<evidence type="ECO:0000313" key="2">
    <source>
        <dbReference type="EMBL" id="CAD7229328.1"/>
    </source>
</evidence>
<dbReference type="Pfam" id="PF25532">
    <property type="entry name" value="CH_CAMSAP2_N"/>
    <property type="match status" value="1"/>
</dbReference>
<feature type="compositionally biased region" description="Basic residues" evidence="1">
    <location>
        <begin position="389"/>
        <end position="408"/>
    </location>
</feature>
<feature type="compositionally biased region" description="Basic and acidic residues" evidence="1">
    <location>
        <begin position="1526"/>
        <end position="1543"/>
    </location>
</feature>
<dbReference type="EMBL" id="OB662005">
    <property type="protein sequence ID" value="CAD7229328.1"/>
    <property type="molecule type" value="Genomic_DNA"/>
</dbReference>
<feature type="region of interest" description="Disordered" evidence="1">
    <location>
        <begin position="852"/>
        <end position="887"/>
    </location>
</feature>
<proteinExistence type="predicted"/>
<protein>
    <submittedName>
        <fullName evidence="2">Uncharacterized protein</fullName>
    </submittedName>
</protein>
<feature type="region of interest" description="Disordered" evidence="1">
    <location>
        <begin position="583"/>
        <end position="605"/>
    </location>
</feature>
<feature type="compositionally biased region" description="Polar residues" evidence="1">
    <location>
        <begin position="1504"/>
        <end position="1522"/>
    </location>
</feature>
<feature type="region of interest" description="Disordered" evidence="1">
    <location>
        <begin position="474"/>
        <end position="567"/>
    </location>
</feature>
<name>A0A7R8ZRU0_9CRUS</name>
<feature type="compositionally biased region" description="Polar residues" evidence="1">
    <location>
        <begin position="808"/>
        <end position="821"/>
    </location>
</feature>
<feature type="compositionally biased region" description="Polar residues" evidence="1">
    <location>
        <begin position="852"/>
        <end position="861"/>
    </location>
</feature>
<feature type="compositionally biased region" description="Basic and acidic residues" evidence="1">
    <location>
        <begin position="1704"/>
        <end position="1713"/>
    </location>
</feature>
<feature type="compositionally biased region" description="Basic and acidic residues" evidence="1">
    <location>
        <begin position="1722"/>
        <end position="1758"/>
    </location>
</feature>
<feature type="compositionally biased region" description="Polar residues" evidence="1">
    <location>
        <begin position="1236"/>
        <end position="1266"/>
    </location>
</feature>
<dbReference type="PANTHER" id="PTHR21595:SF0">
    <property type="entry name" value="PATRONIN"/>
    <property type="match status" value="1"/>
</dbReference>
<feature type="compositionally biased region" description="Basic and acidic residues" evidence="1">
    <location>
        <begin position="774"/>
        <end position="783"/>
    </location>
</feature>
<feature type="compositionally biased region" description="Basic and acidic residues" evidence="1">
    <location>
        <begin position="1368"/>
        <end position="1384"/>
    </location>
</feature>
<gene>
    <name evidence="2" type="ORF">CTOB1V02_LOCUS7200</name>
</gene>
<dbReference type="GO" id="GO:0031175">
    <property type="term" value="P:neuron projection development"/>
    <property type="evidence" value="ECO:0007669"/>
    <property type="project" value="InterPro"/>
</dbReference>